<dbReference type="PROSITE" id="PS00888">
    <property type="entry name" value="CNMP_BINDING_1"/>
    <property type="match status" value="2"/>
</dbReference>
<dbReference type="Proteomes" id="UP000281406">
    <property type="component" value="Unassembled WGS sequence"/>
</dbReference>
<dbReference type="SMART" id="SM00220">
    <property type="entry name" value="S_TKc"/>
    <property type="match status" value="1"/>
</dbReference>
<gene>
    <name evidence="22" type="ORF">DPX16_21242</name>
</gene>
<evidence type="ECO:0000256" key="7">
    <source>
        <dbReference type="ARBA" id="ARBA00022741"/>
    </source>
</evidence>
<dbReference type="PROSITE" id="PS00107">
    <property type="entry name" value="PROTEIN_KINASE_ATP"/>
    <property type="match status" value="1"/>
</dbReference>
<dbReference type="Pfam" id="PF00618">
    <property type="entry name" value="RasGEF_N"/>
    <property type="match status" value="1"/>
</dbReference>
<dbReference type="PROSITE" id="PS50011">
    <property type="entry name" value="PROTEIN_KINASE_DOM"/>
    <property type="match status" value="1"/>
</dbReference>
<dbReference type="InterPro" id="IPR000595">
    <property type="entry name" value="cNMP-bd_dom"/>
</dbReference>
<keyword evidence="9 14" id="KW-0067">ATP-binding</keyword>
<keyword evidence="6" id="KW-0808">Transferase</keyword>
<dbReference type="GO" id="GO:0005524">
    <property type="term" value="F:ATP binding"/>
    <property type="evidence" value="ECO:0007669"/>
    <property type="project" value="UniProtKB-UniRule"/>
</dbReference>
<dbReference type="Gene3D" id="1.20.870.10">
    <property type="entry name" value="Son of sevenless (SoS) protein Chain: S domain 1"/>
    <property type="match status" value="1"/>
</dbReference>
<evidence type="ECO:0000313" key="22">
    <source>
        <dbReference type="EMBL" id="ROL44875.1"/>
    </source>
</evidence>
<dbReference type="InterPro" id="IPR017441">
    <property type="entry name" value="Protein_kinase_ATP_BS"/>
</dbReference>
<dbReference type="PANTHER" id="PTHR24353:SF24">
    <property type="match status" value="1"/>
</dbReference>
<dbReference type="InterPro" id="IPR002374">
    <property type="entry name" value="cGMP_dep_kinase"/>
</dbReference>
<dbReference type="PANTHER" id="PTHR24353">
    <property type="entry name" value="CYCLIC NUCLEOTIDE-DEPENDENT PROTEIN KINASE"/>
    <property type="match status" value="1"/>
</dbReference>
<name>A0A3N0YF32_ANAGA</name>
<dbReference type="PRINTS" id="PR00104">
    <property type="entry name" value="CGMPKINASE"/>
</dbReference>
<dbReference type="PROSITE" id="PS00889">
    <property type="entry name" value="CNMP_BINDING_2"/>
    <property type="match status" value="2"/>
</dbReference>
<evidence type="ECO:0000256" key="3">
    <source>
        <dbReference type="ARBA" id="ARBA00022527"/>
    </source>
</evidence>
<dbReference type="Gene3D" id="1.10.510.10">
    <property type="entry name" value="Transferase(Phosphotransferase) domain 1"/>
    <property type="match status" value="1"/>
</dbReference>
<evidence type="ECO:0000256" key="11">
    <source>
        <dbReference type="ARBA" id="ARBA00047298"/>
    </source>
</evidence>
<dbReference type="FunFam" id="2.60.120.10:FF:000043">
    <property type="entry name" value="cGMP-dependent protein kinase"/>
    <property type="match status" value="1"/>
</dbReference>
<comment type="similarity">
    <text evidence="1">Belongs to the protein kinase superfamily. AGC Ser/Thr protein kinase family. cGMP subfamily.</text>
</comment>
<evidence type="ECO:0000256" key="14">
    <source>
        <dbReference type="PROSITE-ProRule" id="PRU10141"/>
    </source>
</evidence>
<dbReference type="OrthoDB" id="63267at2759"/>
<feature type="domain" description="Ras-GEF" evidence="17">
    <location>
        <begin position="204"/>
        <end position="452"/>
    </location>
</feature>
<keyword evidence="23" id="KW-1185">Reference proteome</keyword>
<dbReference type="GO" id="GO:0005085">
    <property type="term" value="F:guanyl-nucleotide exchange factor activity"/>
    <property type="evidence" value="ECO:0007669"/>
    <property type="project" value="UniProtKB-KW"/>
</dbReference>
<proteinExistence type="inferred from homology"/>
<keyword evidence="10" id="KW-0142">cGMP-binding</keyword>
<keyword evidence="15" id="KW-0175">Coiled coil</keyword>
<evidence type="ECO:0000313" key="23">
    <source>
        <dbReference type="Proteomes" id="UP000281406"/>
    </source>
</evidence>
<evidence type="ECO:0000256" key="13">
    <source>
        <dbReference type="PROSITE-ProRule" id="PRU00168"/>
    </source>
</evidence>
<dbReference type="Gene3D" id="2.60.120.10">
    <property type="entry name" value="Jelly Rolls"/>
    <property type="match status" value="2"/>
</dbReference>
<dbReference type="Pfam" id="PF00069">
    <property type="entry name" value="Pkinase"/>
    <property type="match status" value="1"/>
</dbReference>
<dbReference type="InterPro" id="IPR008271">
    <property type="entry name" value="Ser/Thr_kinase_AS"/>
</dbReference>
<dbReference type="CDD" id="cd00155">
    <property type="entry name" value="RasGEF"/>
    <property type="match status" value="1"/>
</dbReference>
<feature type="region of interest" description="Disordered" evidence="16">
    <location>
        <begin position="949"/>
        <end position="968"/>
    </location>
</feature>
<evidence type="ECO:0000256" key="2">
    <source>
        <dbReference type="ARBA" id="ARBA00012428"/>
    </source>
</evidence>
<comment type="catalytic activity">
    <reaction evidence="12">
        <text>L-seryl-[protein] + ATP = O-phospho-L-seryl-[protein] + ADP + H(+)</text>
        <dbReference type="Rhea" id="RHEA:17989"/>
        <dbReference type="Rhea" id="RHEA-COMP:9863"/>
        <dbReference type="Rhea" id="RHEA-COMP:11604"/>
        <dbReference type="ChEBI" id="CHEBI:15378"/>
        <dbReference type="ChEBI" id="CHEBI:29999"/>
        <dbReference type="ChEBI" id="CHEBI:30616"/>
        <dbReference type="ChEBI" id="CHEBI:83421"/>
        <dbReference type="ChEBI" id="CHEBI:456216"/>
        <dbReference type="EC" id="2.7.11.12"/>
    </reaction>
</comment>
<evidence type="ECO:0000256" key="10">
    <source>
        <dbReference type="ARBA" id="ARBA00022992"/>
    </source>
</evidence>
<dbReference type="CDD" id="cd05572">
    <property type="entry name" value="STKc_cGK"/>
    <property type="match status" value="1"/>
</dbReference>
<feature type="domain" description="AGC-kinase C-terminal" evidence="21">
    <location>
        <begin position="1249"/>
        <end position="1299"/>
    </location>
</feature>
<evidence type="ECO:0000259" key="18">
    <source>
        <dbReference type="PROSITE" id="PS50011"/>
    </source>
</evidence>
<evidence type="ECO:0000256" key="4">
    <source>
        <dbReference type="ARBA" id="ARBA00022535"/>
    </source>
</evidence>
<dbReference type="InterPro" id="IPR000651">
    <property type="entry name" value="Ras-like_Gua-exchang_fac_N"/>
</dbReference>
<dbReference type="PROSITE" id="PS50009">
    <property type="entry name" value="RASGEF_CAT"/>
    <property type="match status" value="1"/>
</dbReference>
<dbReference type="FunFam" id="1.10.510.10:FF:000210">
    <property type="entry name" value="Non-specific serine/threonine protein kinase"/>
    <property type="match status" value="1"/>
</dbReference>
<dbReference type="PROSITE" id="PS50042">
    <property type="entry name" value="CNMP_BINDING_3"/>
    <property type="match status" value="2"/>
</dbReference>
<dbReference type="SMART" id="SM00229">
    <property type="entry name" value="RasGEFN"/>
    <property type="match status" value="1"/>
</dbReference>
<dbReference type="GO" id="GO:0007264">
    <property type="term" value="P:small GTPase-mediated signal transduction"/>
    <property type="evidence" value="ECO:0007669"/>
    <property type="project" value="InterPro"/>
</dbReference>
<comment type="catalytic activity">
    <reaction evidence="11">
        <text>L-threonyl-[protein] + ATP = O-phospho-L-threonyl-[protein] + ADP + H(+)</text>
        <dbReference type="Rhea" id="RHEA:46608"/>
        <dbReference type="Rhea" id="RHEA-COMP:11060"/>
        <dbReference type="Rhea" id="RHEA-COMP:11605"/>
        <dbReference type="ChEBI" id="CHEBI:15378"/>
        <dbReference type="ChEBI" id="CHEBI:30013"/>
        <dbReference type="ChEBI" id="CHEBI:30616"/>
        <dbReference type="ChEBI" id="CHEBI:61977"/>
        <dbReference type="ChEBI" id="CHEBI:456216"/>
        <dbReference type="EC" id="2.7.11.12"/>
    </reaction>
</comment>
<feature type="region of interest" description="Disordered" evidence="16">
    <location>
        <begin position="1274"/>
        <end position="1299"/>
    </location>
</feature>
<dbReference type="SUPFAM" id="SSF51206">
    <property type="entry name" value="cAMP-binding domain-like"/>
    <property type="match status" value="2"/>
</dbReference>
<evidence type="ECO:0000259" key="21">
    <source>
        <dbReference type="PROSITE" id="PS51285"/>
    </source>
</evidence>
<evidence type="ECO:0000259" key="17">
    <source>
        <dbReference type="PROSITE" id="PS50009"/>
    </source>
</evidence>
<protein>
    <recommendedName>
        <fullName evidence="2">cGMP-dependent protein kinase</fullName>
        <ecNumber evidence="2">2.7.11.12</ecNumber>
    </recommendedName>
</protein>
<dbReference type="InterPro" id="IPR018490">
    <property type="entry name" value="cNMP-bd_dom_sf"/>
</dbReference>
<evidence type="ECO:0000256" key="5">
    <source>
        <dbReference type="ARBA" id="ARBA00022658"/>
    </source>
</evidence>
<keyword evidence="5 13" id="KW-0344">Guanine-nucleotide releasing factor</keyword>
<evidence type="ECO:0000256" key="12">
    <source>
        <dbReference type="ARBA" id="ARBA00047462"/>
    </source>
</evidence>
<reference evidence="22 23" key="1">
    <citation type="submission" date="2018-10" db="EMBL/GenBank/DDBJ databases">
        <title>Genome assembly for a Yunnan-Guizhou Plateau 3E fish, Anabarilius grahami (Regan), and its evolutionary and genetic applications.</title>
        <authorList>
            <person name="Jiang W."/>
        </authorList>
    </citation>
    <scope>NUCLEOTIDE SEQUENCE [LARGE SCALE GENOMIC DNA]</scope>
    <source>
        <strain evidence="22">AG-KIZ</strain>
        <tissue evidence="22">Muscle</tissue>
    </source>
</reference>
<dbReference type="PROSITE" id="PS00108">
    <property type="entry name" value="PROTEIN_KINASE_ST"/>
    <property type="match status" value="1"/>
</dbReference>
<keyword evidence="4" id="KW-0140">cGMP</keyword>
<keyword evidence="7 14" id="KW-0547">Nucleotide-binding</keyword>
<dbReference type="InterPro" id="IPR023578">
    <property type="entry name" value="Ras_GEF_dom_sf"/>
</dbReference>
<dbReference type="FunFam" id="1.10.840.10:FF:000008">
    <property type="entry name" value="Ras-GEF domain-containing family member 1B"/>
    <property type="match status" value="1"/>
</dbReference>
<dbReference type="SUPFAM" id="SSF56112">
    <property type="entry name" value="Protein kinase-like (PK-like)"/>
    <property type="match status" value="1"/>
</dbReference>
<feature type="domain" description="Cyclic nucleotide-binding" evidence="19">
    <location>
        <begin position="704"/>
        <end position="819"/>
    </location>
</feature>
<feature type="domain" description="Protein kinase" evidence="18">
    <location>
        <begin position="990"/>
        <end position="1248"/>
    </location>
</feature>
<dbReference type="FunFam" id="2.60.120.10:FF:000038">
    <property type="entry name" value="cGMP-dependent protein kinase"/>
    <property type="match status" value="1"/>
</dbReference>
<dbReference type="InterPro" id="IPR011009">
    <property type="entry name" value="Kinase-like_dom_sf"/>
</dbReference>
<dbReference type="SMART" id="SM00147">
    <property type="entry name" value="RasGEF"/>
    <property type="match status" value="1"/>
</dbReference>
<dbReference type="SUPFAM" id="SSF48366">
    <property type="entry name" value="Ras GEF"/>
    <property type="match status" value="1"/>
</dbReference>
<dbReference type="PROSITE" id="PS51285">
    <property type="entry name" value="AGC_KINASE_CTER"/>
    <property type="match status" value="1"/>
</dbReference>
<evidence type="ECO:0000256" key="1">
    <source>
        <dbReference type="ARBA" id="ARBA00006352"/>
    </source>
</evidence>
<dbReference type="InterPro" id="IPR019804">
    <property type="entry name" value="Ras_G-nucl-exch_fac_CS"/>
</dbReference>
<dbReference type="EMBL" id="RJVU01043297">
    <property type="protein sequence ID" value="ROL44875.1"/>
    <property type="molecule type" value="Genomic_DNA"/>
</dbReference>
<dbReference type="InterPro" id="IPR018488">
    <property type="entry name" value="cNMP-bd_CS"/>
</dbReference>
<dbReference type="CDD" id="cd00038">
    <property type="entry name" value="CAP_ED"/>
    <property type="match status" value="2"/>
</dbReference>
<dbReference type="InterPro" id="IPR000719">
    <property type="entry name" value="Prot_kinase_dom"/>
</dbReference>
<dbReference type="InterPro" id="IPR035014">
    <property type="entry name" value="STKc_cGK"/>
</dbReference>
<feature type="coiled-coil region" evidence="15">
    <location>
        <begin position="566"/>
        <end position="607"/>
    </location>
</feature>
<evidence type="ECO:0000259" key="20">
    <source>
        <dbReference type="PROSITE" id="PS50212"/>
    </source>
</evidence>
<feature type="domain" description="Cyclic nucleotide-binding" evidence="19">
    <location>
        <begin position="844"/>
        <end position="936"/>
    </location>
</feature>
<dbReference type="Pfam" id="PF00617">
    <property type="entry name" value="RasGEF"/>
    <property type="match status" value="1"/>
</dbReference>
<sequence length="1299" mass="149601">MPQTPPFPVMYGSNGYNKNIYKAKEEDYEGLYYHDNNLVSGSLEALIEHLVPTVAYYPDRTYIFTFLLSSRLFIHPYELMTKVCHLCVDQQRLSDPQADKARVRKIAPKILQLLTEWTETFPYDFRDERMMKSLKELTHCLSTGDELYRKAVQQMTQTLIRKLTTLSQYEEALAKINSSVTDRLTVLKTKPQSIQRDILTICNDPFTLAQQLTHIELERLSYIGPEEFVQAFVQKDPLDNDKRCFSAHKKASNLEAYVEWFNRLSYLVATEICMPVKKKHRARVIEFFIDVARECFNIGNFNSLMAIITGMNMSPVSRLKKTWGKVKTAKFDILEHQMDPSSNFYNYRTALRGATQRSITAHSSREKIVIPFFSLLIKDIYFLNEGCANRLPNGHVNFEKFWELAKQVMEFMTWKKVECPFERDRKILQYLLTAPVFSEDALYLASYESEGPENNMEKDRWKSLRICHSTRFCLYQQFVLHPTQHLYDSSAADRGCCLKHDTRFQPSSFTFQRNVEEVFLYTKTNKSGKMGNGSMKLNPLKQVSGSAKSKNNGETSSVPQVLRVRVEELESQLKKKEEDLNAKELQIKHLEEQLTQQRQAISEISDALRNKCFQLNKLQDALKNQGELGLLPSPIKEKVSQCLTGLLRDTLNRRKGAKAGVSAEPSSRTYDSSGIPKFYFESARVWKEQSVKKLLTDALNKNQYLRRLEVQQVKDMVECMYERTYQQGEYVIKQGEPGNHLFVLADGKLDVYQHNKLLTSIAVWTTFGELAILYNCTRTASVKAASNVKTWALDREVFHNIMRMTAEARHEQYRNFLRRHGSLPVVSLGESLREHDSSGLMEYYNNGDYIIREGEEGNTFYIIANGKIKVTQSTQDHEEPQIINTLGKGDYFGEKALISDDVRSANIIADEDGVECLVIDRETFSQTVGTFDELKKYLQSYVENLARDDKKRNAKRSGSCTPPTTPVSHDMIELKERESSFASTIPFSCLEVIATLGVGGFGRVELVKLKNENVTFALKCIKKRHIVDNRQEEHIYSERRILLETNSPFIVKMYCTFKDNKYVYMLLEACLGGEIWSLLRDRGSFDEYTAKFCVGCVTEAFEYLHNNGIIYRDLKPENLMLDTDGYVKLVDFGFAKKLKCGQKTWTFCGTPEYVAPEIILNKGHGLSVDFWSLGILIFELLTGSPPFTGSDQMIIYTFILKGIEKMDFPKKITKRPGDLIRKLCRQNPSERLGNLKNGITDIKKHRWFTGFSWSGMKSRTLISPLKREVKGPTDHSYFDSYPPEEEIPPDEMSGWDTDF</sequence>
<keyword evidence="8 22" id="KW-0418">Kinase</keyword>
<dbReference type="InterPro" id="IPR000961">
    <property type="entry name" value="AGC-kinase_C"/>
</dbReference>
<feature type="domain" description="N-terminal Ras-GEF" evidence="20">
    <location>
        <begin position="34"/>
        <end position="164"/>
    </location>
</feature>
<evidence type="ECO:0000256" key="9">
    <source>
        <dbReference type="ARBA" id="ARBA00022840"/>
    </source>
</evidence>
<dbReference type="SMART" id="SM00100">
    <property type="entry name" value="cNMP"/>
    <property type="match status" value="2"/>
</dbReference>
<dbReference type="InterPro" id="IPR014710">
    <property type="entry name" value="RmlC-like_jellyroll"/>
</dbReference>
<dbReference type="GO" id="GO:0030553">
    <property type="term" value="F:cGMP binding"/>
    <property type="evidence" value="ECO:0007669"/>
    <property type="project" value="UniProtKB-KW"/>
</dbReference>
<evidence type="ECO:0000256" key="16">
    <source>
        <dbReference type="SAM" id="MobiDB-lite"/>
    </source>
</evidence>
<dbReference type="EC" id="2.7.11.12" evidence="2"/>
<dbReference type="InterPro" id="IPR036964">
    <property type="entry name" value="RASGEF_cat_dom_sf"/>
</dbReference>
<dbReference type="PROSITE" id="PS50212">
    <property type="entry name" value="RASGEF_NTER"/>
    <property type="match status" value="1"/>
</dbReference>
<dbReference type="Gene3D" id="1.10.840.10">
    <property type="entry name" value="Ras guanine-nucleotide exchange factors catalytic domain"/>
    <property type="match status" value="1"/>
</dbReference>
<evidence type="ECO:0000256" key="15">
    <source>
        <dbReference type="SAM" id="Coils"/>
    </source>
</evidence>
<dbReference type="FunFam" id="1.20.870.10:FF:000007">
    <property type="entry name" value="Ras-GEF domain-containing family member 1B"/>
    <property type="match status" value="1"/>
</dbReference>
<dbReference type="CDD" id="cd06224">
    <property type="entry name" value="REM"/>
    <property type="match status" value="1"/>
</dbReference>
<dbReference type="InterPro" id="IPR001895">
    <property type="entry name" value="RASGEF_cat_dom"/>
</dbReference>
<dbReference type="Pfam" id="PF00027">
    <property type="entry name" value="cNMP_binding"/>
    <property type="match status" value="2"/>
</dbReference>
<evidence type="ECO:0000256" key="8">
    <source>
        <dbReference type="ARBA" id="ARBA00022777"/>
    </source>
</evidence>
<accession>A0A3N0YF32</accession>
<evidence type="ECO:0000256" key="6">
    <source>
        <dbReference type="ARBA" id="ARBA00022679"/>
    </source>
</evidence>
<dbReference type="GO" id="GO:0004692">
    <property type="term" value="F:cGMP-dependent protein kinase activity"/>
    <property type="evidence" value="ECO:0007669"/>
    <property type="project" value="UniProtKB-EC"/>
</dbReference>
<dbReference type="PROSITE" id="PS00720">
    <property type="entry name" value="RASGEF"/>
    <property type="match status" value="1"/>
</dbReference>
<feature type="binding site" evidence="14">
    <location>
        <position position="1023"/>
    </location>
    <ligand>
        <name>ATP</name>
        <dbReference type="ChEBI" id="CHEBI:30616"/>
    </ligand>
</feature>
<comment type="caution">
    <text evidence="22">The sequence shown here is derived from an EMBL/GenBank/DDBJ whole genome shotgun (WGS) entry which is preliminary data.</text>
</comment>
<keyword evidence="3" id="KW-0723">Serine/threonine-protein kinase</keyword>
<evidence type="ECO:0000259" key="19">
    <source>
        <dbReference type="PROSITE" id="PS50042"/>
    </source>
</evidence>
<dbReference type="Gene3D" id="3.30.200.20">
    <property type="entry name" value="Phosphorylase Kinase, domain 1"/>
    <property type="match status" value="1"/>
</dbReference>
<organism evidence="22 23">
    <name type="scientific">Anabarilius grahami</name>
    <name type="common">Kanglang fish</name>
    <name type="synonym">Barilius grahami</name>
    <dbReference type="NCBI Taxonomy" id="495550"/>
    <lineage>
        <taxon>Eukaryota</taxon>
        <taxon>Metazoa</taxon>
        <taxon>Chordata</taxon>
        <taxon>Craniata</taxon>
        <taxon>Vertebrata</taxon>
        <taxon>Euteleostomi</taxon>
        <taxon>Actinopterygii</taxon>
        <taxon>Neopterygii</taxon>
        <taxon>Teleostei</taxon>
        <taxon>Ostariophysi</taxon>
        <taxon>Cypriniformes</taxon>
        <taxon>Xenocyprididae</taxon>
        <taxon>Xenocypridinae</taxon>
        <taxon>Xenocypridinae incertae sedis</taxon>
        <taxon>Anabarilius</taxon>
    </lineage>
</organism>